<organism evidence="3 4">
    <name type="scientific">Phlebiopsis gigantea (strain 11061_1 CR5-6)</name>
    <name type="common">White-rot fungus</name>
    <name type="synonym">Peniophora gigantea</name>
    <dbReference type="NCBI Taxonomy" id="745531"/>
    <lineage>
        <taxon>Eukaryota</taxon>
        <taxon>Fungi</taxon>
        <taxon>Dikarya</taxon>
        <taxon>Basidiomycota</taxon>
        <taxon>Agaricomycotina</taxon>
        <taxon>Agaricomycetes</taxon>
        <taxon>Polyporales</taxon>
        <taxon>Phanerochaetaceae</taxon>
        <taxon>Phlebiopsis</taxon>
    </lineage>
</organism>
<keyword evidence="2" id="KW-0812">Transmembrane</keyword>
<dbReference type="EMBL" id="KN840481">
    <property type="protein sequence ID" value="KIP08369.1"/>
    <property type="molecule type" value="Genomic_DNA"/>
</dbReference>
<feature type="transmembrane region" description="Helical" evidence="2">
    <location>
        <begin position="103"/>
        <end position="121"/>
    </location>
</feature>
<feature type="transmembrane region" description="Helical" evidence="2">
    <location>
        <begin position="505"/>
        <end position="531"/>
    </location>
</feature>
<evidence type="ECO:0000256" key="1">
    <source>
        <dbReference type="SAM" id="MobiDB-lite"/>
    </source>
</evidence>
<sequence length="553" mass="62337">MMNLDKIRAGRLLRRFLGQKYELFILWLFIGGVASVPIAAIIFAVAINGGYKNLTFPSPRLHFVPGPKGRGTLNLISVCMSTIFTCVYVSVHGDVPDASKAEAFARTLTSYSVPSFIVTFIKKVYTFIENPTCKRILFMLFNVIAPELVVLVAALELSSAYDGLRFMRKCKQRKWSMTLAFFADMGGFELDDENHSHFQNGREFLEWFEGCWRSYHGDLELDVERIKIEIDDRSKANIVLKLATLLQAGWLFVVTLVRFANKIPVSELEVTTCAYIFCTAFTYLFWLSKPYNVGTRVVLRESLFLPRSLSPKEQKAKSKQAKGNSTPSTITSEAARNAHDDEEKGVDAIVQDSNSPVLTTSPIRPRLSPQDSSSSHFRFSTFSTYSIQTLSHSKDVTDGGPGENEKQVVLEPSIKLPIMIYPNARFTPFNRSYLHPEISWLLACILTGAVGGLVGVIHAAPLWKTPFIDSTVLWMWRASCIVQVTMPVLIAFVSFVEWIYTGGPLFFAALFMALVYGIARLILFALIWLSFWSLPAGVYTDVDWTWSEFPHWH</sequence>
<feature type="transmembrane region" description="Helical" evidence="2">
    <location>
        <begin position="71"/>
        <end position="91"/>
    </location>
</feature>
<accession>A0A0C3NT13</accession>
<proteinExistence type="predicted"/>
<dbReference type="Proteomes" id="UP000053257">
    <property type="component" value="Unassembled WGS sequence"/>
</dbReference>
<dbReference type="PANTHER" id="PTHR35043">
    <property type="entry name" value="TRANSCRIPTION FACTOR DOMAIN-CONTAINING PROTEIN"/>
    <property type="match status" value="1"/>
</dbReference>
<dbReference type="PANTHER" id="PTHR35043:SF7">
    <property type="entry name" value="TRANSCRIPTION FACTOR DOMAIN-CONTAINING PROTEIN"/>
    <property type="match status" value="1"/>
</dbReference>
<dbReference type="OrthoDB" id="2733714at2759"/>
<feature type="transmembrane region" description="Helical" evidence="2">
    <location>
        <begin position="440"/>
        <end position="462"/>
    </location>
</feature>
<evidence type="ECO:0000256" key="2">
    <source>
        <dbReference type="SAM" id="Phobius"/>
    </source>
</evidence>
<evidence type="ECO:0000313" key="3">
    <source>
        <dbReference type="EMBL" id="KIP08369.1"/>
    </source>
</evidence>
<keyword evidence="2" id="KW-0472">Membrane</keyword>
<feature type="transmembrane region" description="Helical" evidence="2">
    <location>
        <begin position="474"/>
        <end position="493"/>
    </location>
</feature>
<feature type="region of interest" description="Disordered" evidence="1">
    <location>
        <begin position="314"/>
        <end position="342"/>
    </location>
</feature>
<gene>
    <name evidence="3" type="ORF">PHLGIDRAFT_383849</name>
</gene>
<dbReference type="AlphaFoldDB" id="A0A0C3NT13"/>
<feature type="transmembrane region" description="Helical" evidence="2">
    <location>
        <begin position="238"/>
        <end position="260"/>
    </location>
</feature>
<feature type="transmembrane region" description="Helical" evidence="2">
    <location>
        <begin position="21"/>
        <end position="51"/>
    </location>
</feature>
<keyword evidence="2" id="KW-1133">Transmembrane helix</keyword>
<name>A0A0C3NT13_PHLG1</name>
<protein>
    <submittedName>
        <fullName evidence="3">Uncharacterized protein</fullName>
    </submittedName>
</protein>
<feature type="compositionally biased region" description="Polar residues" evidence="1">
    <location>
        <begin position="321"/>
        <end position="334"/>
    </location>
</feature>
<feature type="transmembrane region" description="Helical" evidence="2">
    <location>
        <begin position="266"/>
        <end position="286"/>
    </location>
</feature>
<evidence type="ECO:0000313" key="4">
    <source>
        <dbReference type="Proteomes" id="UP000053257"/>
    </source>
</evidence>
<dbReference type="HOGENOM" id="CLU_547582_0_0_1"/>
<feature type="transmembrane region" description="Helical" evidence="2">
    <location>
        <begin position="136"/>
        <end position="164"/>
    </location>
</feature>
<reference evidence="3 4" key="1">
    <citation type="journal article" date="2014" name="PLoS Genet.">
        <title>Analysis of the Phlebiopsis gigantea genome, transcriptome and secretome provides insight into its pioneer colonization strategies of wood.</title>
        <authorList>
            <person name="Hori C."/>
            <person name="Ishida T."/>
            <person name="Igarashi K."/>
            <person name="Samejima M."/>
            <person name="Suzuki H."/>
            <person name="Master E."/>
            <person name="Ferreira P."/>
            <person name="Ruiz-Duenas F.J."/>
            <person name="Held B."/>
            <person name="Canessa P."/>
            <person name="Larrondo L.F."/>
            <person name="Schmoll M."/>
            <person name="Druzhinina I.S."/>
            <person name="Kubicek C.P."/>
            <person name="Gaskell J.A."/>
            <person name="Kersten P."/>
            <person name="St John F."/>
            <person name="Glasner J."/>
            <person name="Sabat G."/>
            <person name="Splinter BonDurant S."/>
            <person name="Syed K."/>
            <person name="Yadav J."/>
            <person name="Mgbeahuruike A.C."/>
            <person name="Kovalchuk A."/>
            <person name="Asiegbu F.O."/>
            <person name="Lackner G."/>
            <person name="Hoffmeister D."/>
            <person name="Rencoret J."/>
            <person name="Gutierrez A."/>
            <person name="Sun H."/>
            <person name="Lindquist E."/>
            <person name="Barry K."/>
            <person name="Riley R."/>
            <person name="Grigoriev I.V."/>
            <person name="Henrissat B."/>
            <person name="Kues U."/>
            <person name="Berka R.M."/>
            <person name="Martinez A.T."/>
            <person name="Covert S.F."/>
            <person name="Blanchette R.A."/>
            <person name="Cullen D."/>
        </authorList>
    </citation>
    <scope>NUCLEOTIDE SEQUENCE [LARGE SCALE GENOMIC DNA]</scope>
    <source>
        <strain evidence="3 4">11061_1 CR5-6</strain>
    </source>
</reference>
<dbReference type="STRING" id="745531.A0A0C3NT13"/>
<keyword evidence="4" id="KW-1185">Reference proteome</keyword>